<sequence length="158" mass="17338">KHCAAGASGCTGSSTGHVTPSPTTALALCFQLDISPAYCWPFQAFQRQVVIRLPTQVRPTAITVQPYLKKSSALGDISNAPRDFTVSGEDEEGEEETLLGMFSYDIEKEPTQTFPLQNELPRAFRLIRLVIQSNWGKSGYTCIYRVQVHGKIMGIGQA</sequence>
<evidence type="ECO:0000256" key="3">
    <source>
        <dbReference type="ARBA" id="ARBA00022989"/>
    </source>
</evidence>
<dbReference type="InterPro" id="IPR012919">
    <property type="entry name" value="SUN_dom"/>
</dbReference>
<comment type="subcellular location">
    <subcellularLocation>
        <location evidence="1">Nucleus inner membrane</location>
    </subcellularLocation>
</comment>
<feature type="domain" description="SUN" evidence="5">
    <location>
        <begin position="1"/>
        <end position="153"/>
    </location>
</feature>
<dbReference type="GO" id="GO:0034993">
    <property type="term" value="C:meiotic nuclear membrane microtubule tethering complex"/>
    <property type="evidence" value="ECO:0007669"/>
    <property type="project" value="TreeGrafter"/>
</dbReference>
<dbReference type="AlphaFoldDB" id="A0A7L3C5S1"/>
<dbReference type="InterPro" id="IPR045119">
    <property type="entry name" value="SUN1-5"/>
</dbReference>
<proteinExistence type="predicted"/>
<keyword evidence="3" id="KW-1133">Transmembrane helix</keyword>
<reference evidence="6 7" key="1">
    <citation type="submission" date="2019-09" db="EMBL/GenBank/DDBJ databases">
        <title>Bird 10,000 Genomes (B10K) Project - Family phase.</title>
        <authorList>
            <person name="Zhang G."/>
        </authorList>
    </citation>
    <scope>NUCLEOTIDE SEQUENCE [LARGE SCALE GENOMIC DNA]</scope>
    <source>
        <strain evidence="6">B10K-DU-012-45</strain>
    </source>
</reference>
<dbReference type="Pfam" id="PF07738">
    <property type="entry name" value="Sad1_UNC"/>
    <property type="match status" value="1"/>
</dbReference>
<evidence type="ECO:0000256" key="4">
    <source>
        <dbReference type="ARBA" id="ARBA00023136"/>
    </source>
</evidence>
<name>A0A7L3C5S1_PELUR</name>
<evidence type="ECO:0000256" key="2">
    <source>
        <dbReference type="ARBA" id="ARBA00022692"/>
    </source>
</evidence>
<dbReference type="GO" id="GO:0005637">
    <property type="term" value="C:nuclear inner membrane"/>
    <property type="evidence" value="ECO:0007669"/>
    <property type="project" value="UniProtKB-SubCell"/>
</dbReference>
<dbReference type="Gene3D" id="2.60.120.260">
    <property type="entry name" value="Galactose-binding domain-like"/>
    <property type="match status" value="1"/>
</dbReference>
<evidence type="ECO:0000259" key="5">
    <source>
        <dbReference type="PROSITE" id="PS51469"/>
    </source>
</evidence>
<keyword evidence="4" id="KW-0472">Membrane</keyword>
<gene>
    <name evidence="6" type="primary">Spag4</name>
    <name evidence="6" type="ORF">PELURI_R09745</name>
</gene>
<evidence type="ECO:0000256" key="1">
    <source>
        <dbReference type="ARBA" id="ARBA00004540"/>
    </source>
</evidence>
<keyword evidence="2" id="KW-0812">Transmembrane</keyword>
<organism evidence="6 7">
    <name type="scientific">Pelecanoides urinatrix</name>
    <name type="common">Common diving petrel</name>
    <name type="synonym">Procellaria urinatrix</name>
    <dbReference type="NCBI Taxonomy" id="37079"/>
    <lineage>
        <taxon>Eukaryota</taxon>
        <taxon>Metazoa</taxon>
        <taxon>Chordata</taxon>
        <taxon>Craniata</taxon>
        <taxon>Vertebrata</taxon>
        <taxon>Euteleostomi</taxon>
        <taxon>Archelosauria</taxon>
        <taxon>Archosauria</taxon>
        <taxon>Dinosauria</taxon>
        <taxon>Saurischia</taxon>
        <taxon>Theropoda</taxon>
        <taxon>Coelurosauria</taxon>
        <taxon>Aves</taxon>
        <taxon>Neognathae</taxon>
        <taxon>Neoaves</taxon>
        <taxon>Aequornithes</taxon>
        <taxon>Procellariiformes</taxon>
        <taxon>Procellariidae</taxon>
        <taxon>Pelecanoides</taxon>
    </lineage>
</organism>
<dbReference type="EMBL" id="VZTQ01009140">
    <property type="protein sequence ID" value="NXT38942.1"/>
    <property type="molecule type" value="Genomic_DNA"/>
</dbReference>
<dbReference type="PROSITE" id="PS51469">
    <property type="entry name" value="SUN"/>
    <property type="match status" value="1"/>
</dbReference>
<dbReference type="Proteomes" id="UP000555367">
    <property type="component" value="Unassembled WGS sequence"/>
</dbReference>
<dbReference type="OrthoDB" id="342281at2759"/>
<accession>A0A7L3C5S1</accession>
<comment type="caution">
    <text evidence="6">The sequence shown here is derived from an EMBL/GenBank/DDBJ whole genome shotgun (WGS) entry which is preliminary data.</text>
</comment>
<feature type="non-terminal residue" evidence="6">
    <location>
        <position position="158"/>
    </location>
</feature>
<dbReference type="GO" id="GO:0043495">
    <property type="term" value="F:protein-membrane adaptor activity"/>
    <property type="evidence" value="ECO:0007669"/>
    <property type="project" value="TreeGrafter"/>
</dbReference>
<feature type="non-terminal residue" evidence="6">
    <location>
        <position position="1"/>
    </location>
</feature>
<evidence type="ECO:0000313" key="7">
    <source>
        <dbReference type="Proteomes" id="UP000555367"/>
    </source>
</evidence>
<dbReference type="PANTHER" id="PTHR12911:SF24">
    <property type="entry name" value="SUN DOMAIN-CONTAINING PROTEIN 3"/>
    <property type="match status" value="1"/>
</dbReference>
<protein>
    <submittedName>
        <fullName evidence="6">SPAG4 protein</fullName>
    </submittedName>
</protein>
<dbReference type="PANTHER" id="PTHR12911">
    <property type="entry name" value="SAD1/UNC-84-LIKE PROTEIN-RELATED"/>
    <property type="match status" value="1"/>
</dbReference>
<keyword evidence="7" id="KW-1185">Reference proteome</keyword>
<evidence type="ECO:0000313" key="6">
    <source>
        <dbReference type="EMBL" id="NXT38942.1"/>
    </source>
</evidence>